<dbReference type="Proteomes" id="UP001165960">
    <property type="component" value="Unassembled WGS sequence"/>
</dbReference>
<evidence type="ECO:0000313" key="1">
    <source>
        <dbReference type="EMBL" id="KAJ9066211.1"/>
    </source>
</evidence>
<evidence type="ECO:0000313" key="2">
    <source>
        <dbReference type="Proteomes" id="UP001165960"/>
    </source>
</evidence>
<gene>
    <name evidence="1" type="ORF">DSO57_1011763</name>
</gene>
<organism evidence="1 2">
    <name type="scientific">Entomophthora muscae</name>
    <dbReference type="NCBI Taxonomy" id="34485"/>
    <lineage>
        <taxon>Eukaryota</taxon>
        <taxon>Fungi</taxon>
        <taxon>Fungi incertae sedis</taxon>
        <taxon>Zoopagomycota</taxon>
        <taxon>Entomophthoromycotina</taxon>
        <taxon>Entomophthoromycetes</taxon>
        <taxon>Entomophthorales</taxon>
        <taxon>Entomophthoraceae</taxon>
        <taxon>Entomophthora</taxon>
    </lineage>
</organism>
<reference evidence="1" key="1">
    <citation type="submission" date="2022-04" db="EMBL/GenBank/DDBJ databases">
        <title>Genome of the entomopathogenic fungus Entomophthora muscae.</title>
        <authorList>
            <person name="Elya C."/>
            <person name="Lovett B.R."/>
            <person name="Lee E."/>
            <person name="Macias A.M."/>
            <person name="Hajek A.E."/>
            <person name="De Bivort B.L."/>
            <person name="Kasson M.T."/>
            <person name="De Fine Licht H.H."/>
            <person name="Stajich J.E."/>
        </authorList>
    </citation>
    <scope>NUCLEOTIDE SEQUENCE</scope>
    <source>
        <strain evidence="1">Berkeley</strain>
    </source>
</reference>
<name>A0ACC2SV04_9FUNG</name>
<protein>
    <submittedName>
        <fullName evidence="1">Uncharacterized protein</fullName>
    </submittedName>
</protein>
<dbReference type="EMBL" id="QTSX02004301">
    <property type="protein sequence ID" value="KAJ9066211.1"/>
    <property type="molecule type" value="Genomic_DNA"/>
</dbReference>
<keyword evidence="2" id="KW-1185">Reference proteome</keyword>
<proteinExistence type="predicted"/>
<sequence length="379" mass="43439">MDLRDDYTKLLNKHNRCTNEVNLELQNLIDSLENEKARILSLGYQTLPPISNNIPNLLSTTATKMADRYKDMGSQVSKFTKTLDKKFKLDIGLACDPKVFQGQNDILRKIIIQHFIRQGQFELARVFSEEAEIHFPEELKRQFEGLHCIVSQIRRRNLIPAIEWAQQHRETLDKNGSNLEFSLHKLHYLHLLSNHSPMTALDYSRSNLSPFLEKHLPDIRRLLGLLIYSNRKDPAQTPYSDLLCSSFWDDIQHMFTRDFCSVLGLSHESPLYASVTVGTSALPTLIKMTVVMKNSGNEWSQSHELPVEIELVDAMRFHSIFVCPVSKEQASETNPPMMMPCGHVICHESLTKLVKGSSRFKCPYCPSESSPSQAVHIRF</sequence>
<accession>A0ACC2SV04</accession>
<comment type="caution">
    <text evidence="1">The sequence shown here is derived from an EMBL/GenBank/DDBJ whole genome shotgun (WGS) entry which is preliminary data.</text>
</comment>